<keyword evidence="2" id="KW-1185">Reference proteome</keyword>
<organism evidence="1 2">
    <name type="scientific">Auriscalpium vulgare</name>
    <dbReference type="NCBI Taxonomy" id="40419"/>
    <lineage>
        <taxon>Eukaryota</taxon>
        <taxon>Fungi</taxon>
        <taxon>Dikarya</taxon>
        <taxon>Basidiomycota</taxon>
        <taxon>Agaricomycotina</taxon>
        <taxon>Agaricomycetes</taxon>
        <taxon>Russulales</taxon>
        <taxon>Auriscalpiaceae</taxon>
        <taxon>Auriscalpium</taxon>
    </lineage>
</organism>
<reference evidence="1" key="2">
    <citation type="journal article" date="2022" name="New Phytol.">
        <title>Evolutionary transition to the ectomycorrhizal habit in the genomes of a hyperdiverse lineage of mushroom-forming fungi.</title>
        <authorList>
            <person name="Looney B."/>
            <person name="Miyauchi S."/>
            <person name="Morin E."/>
            <person name="Drula E."/>
            <person name="Courty P.E."/>
            <person name="Kohler A."/>
            <person name="Kuo A."/>
            <person name="LaButti K."/>
            <person name="Pangilinan J."/>
            <person name="Lipzen A."/>
            <person name="Riley R."/>
            <person name="Andreopoulos W."/>
            <person name="He G."/>
            <person name="Johnson J."/>
            <person name="Nolan M."/>
            <person name="Tritt A."/>
            <person name="Barry K.W."/>
            <person name="Grigoriev I.V."/>
            <person name="Nagy L.G."/>
            <person name="Hibbett D."/>
            <person name="Henrissat B."/>
            <person name="Matheny P.B."/>
            <person name="Labbe J."/>
            <person name="Martin F.M."/>
        </authorList>
    </citation>
    <scope>NUCLEOTIDE SEQUENCE</scope>
    <source>
        <strain evidence="1">FP105234-sp</strain>
    </source>
</reference>
<accession>A0ACB8S9S8</accession>
<reference evidence="1" key="1">
    <citation type="submission" date="2021-02" db="EMBL/GenBank/DDBJ databases">
        <authorList>
            <consortium name="DOE Joint Genome Institute"/>
            <person name="Ahrendt S."/>
            <person name="Looney B.P."/>
            <person name="Miyauchi S."/>
            <person name="Morin E."/>
            <person name="Drula E."/>
            <person name="Courty P.E."/>
            <person name="Chicoki N."/>
            <person name="Fauchery L."/>
            <person name="Kohler A."/>
            <person name="Kuo A."/>
            <person name="Labutti K."/>
            <person name="Pangilinan J."/>
            <person name="Lipzen A."/>
            <person name="Riley R."/>
            <person name="Andreopoulos W."/>
            <person name="He G."/>
            <person name="Johnson J."/>
            <person name="Barry K.W."/>
            <person name="Grigoriev I.V."/>
            <person name="Nagy L."/>
            <person name="Hibbett D."/>
            <person name="Henrissat B."/>
            <person name="Matheny P.B."/>
            <person name="Labbe J."/>
            <person name="Martin F."/>
        </authorList>
    </citation>
    <scope>NUCLEOTIDE SEQUENCE</scope>
    <source>
        <strain evidence="1">FP105234-sp</strain>
    </source>
</reference>
<gene>
    <name evidence="1" type="ORF">FA95DRAFT_1553324</name>
</gene>
<comment type="caution">
    <text evidence="1">The sequence shown here is derived from an EMBL/GenBank/DDBJ whole genome shotgun (WGS) entry which is preliminary data.</text>
</comment>
<dbReference type="EMBL" id="MU275844">
    <property type="protein sequence ID" value="KAI0052665.1"/>
    <property type="molecule type" value="Genomic_DNA"/>
</dbReference>
<dbReference type="Proteomes" id="UP000814033">
    <property type="component" value="Unassembled WGS sequence"/>
</dbReference>
<proteinExistence type="predicted"/>
<evidence type="ECO:0000313" key="1">
    <source>
        <dbReference type="EMBL" id="KAI0052665.1"/>
    </source>
</evidence>
<sequence>MATDSSKSKGKSFTQIYDSLPPDAQRDLLERYLAPVLDDLPEGTTNKVFTAARNMQKRYAGMPVLDLQAKQAELHGLLLELDRDAKRYLVKERSIREDLLDELIDSLSGWMSDIWSVVYEYQTNFKLAHQCLLLAADTIAKVALPAGGCKCATMNLYISTVIRRRKTRKVVKSFQLTGVLSFEKVLLWIWRDLFVSLLANAPEQKELVHNMLQTIQETMGWPALERMLFGGKMGHRLDGAESGDDDEDDFGDETDDEDDAHDEDNDRDDEDDDVWSDEDEAGDTWREHLLACPFHSDHWTRSVDAKSIILRGLVHEHLVSHFSVAPSLELYSAIQAISTVPASSHATLLRLVQENALCTADSFVAALDIYAHENQSNPIRALLERGSHLLRPRDAVIYQNATMVMSQNRLYKQPALSIVEKELVDTARSIGAALRSSFSRIYDPGPSTELEKILKLSQNSLSRQNRIEAWVNSITTPGSHPANPMALAAMMMGLPIPGMTEDINEPDPVGFLELDKEDPDLDDLRDEMKPKMKDRFDGWVEMAVAINATGTLIKVFKDVVTMMPFLKASDVVEEMLNRLSDKPTNHHVCDALETLHSFSKVQKKKALALVEKQKRREAAKVAGNNGTSSIAGPTPSSSTSTSASASFSSAMPPTFGGIEDVD</sequence>
<name>A0ACB8S9S8_9AGAM</name>
<evidence type="ECO:0000313" key="2">
    <source>
        <dbReference type="Proteomes" id="UP000814033"/>
    </source>
</evidence>
<protein>
    <submittedName>
        <fullName evidence="1">Uncharacterized protein</fullName>
    </submittedName>
</protein>